<sequence>MGKGDTTSTRGRSEQRRSSSFTDAAPRRNTPSPQRPVSKGCSTEAPPRLAAVPPDVPLQRHQRHISRRIPILFAMDGAENGEHSRKMVFVTVGTTCFDALVKAVDSQQVREELSRKGYTDLLIQMGRGSYMPSKVSGEDEPLTVDYFTFSPSIADYLKSASLIISHAGSGSIFETLRLGKPLIVVVNEELMDNHQSELAEELAERKHLFYARPQTLHQTIQDMSPESLIPYSPGNPVPVVRLMNKPKPKDHRCFPAAPHSLPDESNGSPLEASLFESSWSLHLFSDLDPSSYPIVPEAGAAPWEARKSGKFSVFSLFNLKGKSKFWSESVIRGDFDDLESSVSSESSKIAVLNYTKAGNIANYLKLSEVDSIYLPIPVNFIFIGFEGKGNHEFKLGPEELDQWFTKIDHIFEHTRVPPIGEVLAPFYKISIDKVQRHHLPLVSHINYNFTVHGILMGEQVTSVFEYAVKALSRKDDLLDSRDDKTNLWQVDMDRMEYVFSTLVEYLQIDNAYNIFILNPKKDDKRIQYGYRRGLSESEIKILKENKTLQNRILQSESPSQISLEIDKGKGSRPLYTNRPTSTFAWTTTEDTDTIEWSKKCLDTLTSVEKLNEGKDDIEVLYNKAVQMLHGWKNDVSILFEREVKSGELKGLHPECLTDTWVGRDRWAFIDLSAGPFSWGPAVGGEGVRTELSLPNVGKTVGAVAEITEDEAEDKLQDAIRERFSSFEIDIYELFAFKHCKGRRTKLALCEGYHSYSVARDSFLAHLGATLWGSMRHIIAPSVADRAYHYYQKISFQIYFITQEKIRNIKQLPVNLRSLKDGLSSLSLASQSVMFSEHLLSLSEDPALTMAFSVARRTAAIPLLLVNGTYRSTIRSYLDSSILQRQLRRLADHGSLKGTYSNSRSTLEVPIFWFIHSDPLLVDKHYQAKALSDMIIIVQSELSSWESHLQCNGKSLLWDLRRPTKAAIAATAEHLAGLLPLHLVYSHAHETAIEDWTWSVGCSPLSITSQGWHLSRFQSDVIARSYIITALEESIQNVNAAIYRLIMERTTAQGFKLFKTKERNLVEKYNSVIGLWRRISTISGGLRYGDAVKLLSLLEDASSGFTDFVNSTIAALHPVHCTRERKVDIELDLTTIPAFLFVIAILWFVLRPRRPKPKIN</sequence>
<evidence type="ECO:0000259" key="3">
    <source>
        <dbReference type="Pfam" id="PF04101"/>
    </source>
</evidence>
<keyword evidence="2" id="KW-0812">Transmembrane</keyword>
<dbReference type="Pfam" id="PF04101">
    <property type="entry name" value="Glyco_tran_28_C"/>
    <property type="match status" value="1"/>
</dbReference>
<dbReference type="EMBL" id="PYDT01000003">
    <property type="protein sequence ID" value="THU66303.1"/>
    <property type="molecule type" value="Genomic_DNA"/>
</dbReference>
<feature type="domain" description="DUF7906" evidence="4">
    <location>
        <begin position="652"/>
        <end position="694"/>
    </location>
</feature>
<gene>
    <name evidence="5" type="ORF">C4D60_Mb05t12720</name>
</gene>
<evidence type="ECO:0000256" key="1">
    <source>
        <dbReference type="SAM" id="MobiDB-lite"/>
    </source>
</evidence>
<dbReference type="STRING" id="52838.A0A4S8JVN4"/>
<evidence type="ECO:0000313" key="5">
    <source>
        <dbReference type="EMBL" id="THU66303.1"/>
    </source>
</evidence>
<proteinExistence type="predicted"/>
<dbReference type="InterPro" id="IPR057228">
    <property type="entry name" value="DUF7906"/>
</dbReference>
<protein>
    <submittedName>
        <fullName evidence="5">Uncharacterized protein</fullName>
    </submittedName>
</protein>
<organism evidence="5 6">
    <name type="scientific">Musa balbisiana</name>
    <name type="common">Banana</name>
    <dbReference type="NCBI Taxonomy" id="52838"/>
    <lineage>
        <taxon>Eukaryota</taxon>
        <taxon>Viridiplantae</taxon>
        <taxon>Streptophyta</taxon>
        <taxon>Embryophyta</taxon>
        <taxon>Tracheophyta</taxon>
        <taxon>Spermatophyta</taxon>
        <taxon>Magnoliopsida</taxon>
        <taxon>Liliopsida</taxon>
        <taxon>Zingiberales</taxon>
        <taxon>Musaceae</taxon>
        <taxon>Musa</taxon>
    </lineage>
</organism>
<dbReference type="AlphaFoldDB" id="A0A4S8JVN4"/>
<feature type="region of interest" description="Disordered" evidence="1">
    <location>
        <begin position="1"/>
        <end position="61"/>
    </location>
</feature>
<keyword evidence="6" id="KW-1185">Reference proteome</keyword>
<dbReference type="PANTHER" id="PTHR31515">
    <property type="entry name" value="TRANSMEMBRANE PROTEIN-RELATED"/>
    <property type="match status" value="1"/>
</dbReference>
<evidence type="ECO:0000259" key="4">
    <source>
        <dbReference type="Pfam" id="PF25483"/>
    </source>
</evidence>
<dbReference type="Gene3D" id="3.40.50.2000">
    <property type="entry name" value="Glycogen Phosphorylase B"/>
    <property type="match status" value="1"/>
</dbReference>
<name>A0A4S8JVN4_MUSBA</name>
<keyword evidence="2" id="KW-1133">Transmembrane helix</keyword>
<dbReference type="GO" id="GO:0016758">
    <property type="term" value="F:hexosyltransferase activity"/>
    <property type="evidence" value="ECO:0007669"/>
    <property type="project" value="InterPro"/>
</dbReference>
<feature type="transmembrane region" description="Helical" evidence="2">
    <location>
        <begin position="1130"/>
        <end position="1149"/>
    </location>
</feature>
<dbReference type="SUPFAM" id="SSF53756">
    <property type="entry name" value="UDP-Glycosyltransferase/glycogen phosphorylase"/>
    <property type="match status" value="1"/>
</dbReference>
<evidence type="ECO:0000313" key="6">
    <source>
        <dbReference type="Proteomes" id="UP000317650"/>
    </source>
</evidence>
<dbReference type="InterPro" id="IPR007235">
    <property type="entry name" value="Glyco_trans_28_C"/>
</dbReference>
<keyword evidence="2" id="KW-0472">Membrane</keyword>
<feature type="domain" description="Glycosyl transferase family 28 C-terminal" evidence="3">
    <location>
        <begin position="87"/>
        <end position="229"/>
    </location>
</feature>
<accession>A0A4S8JVN4</accession>
<dbReference type="PANTHER" id="PTHR31515:SF2">
    <property type="entry name" value="TRANSMEMBRANE PROTEIN"/>
    <property type="match status" value="1"/>
</dbReference>
<dbReference type="Proteomes" id="UP000317650">
    <property type="component" value="Chromosome 5"/>
</dbReference>
<evidence type="ECO:0000256" key="2">
    <source>
        <dbReference type="SAM" id="Phobius"/>
    </source>
</evidence>
<feature type="compositionally biased region" description="Polar residues" evidence="1">
    <location>
        <begin position="1"/>
        <end position="10"/>
    </location>
</feature>
<dbReference type="Pfam" id="PF25483">
    <property type="entry name" value="DUF7906"/>
    <property type="match status" value="1"/>
</dbReference>
<reference evidence="5 6" key="1">
    <citation type="journal article" date="2019" name="Nat. Plants">
        <title>Genome sequencing of Musa balbisiana reveals subgenome evolution and function divergence in polyploid bananas.</title>
        <authorList>
            <person name="Yao X."/>
        </authorList>
    </citation>
    <scope>NUCLEOTIDE SEQUENCE [LARGE SCALE GENOMIC DNA]</scope>
    <source>
        <strain evidence="6">cv. DH-PKW</strain>
        <tissue evidence="5">Leaves</tissue>
    </source>
</reference>
<comment type="caution">
    <text evidence="5">The sequence shown here is derived from an EMBL/GenBank/DDBJ whole genome shotgun (WGS) entry which is preliminary data.</text>
</comment>